<organism evidence="1">
    <name type="scientific">viral metagenome</name>
    <dbReference type="NCBI Taxonomy" id="1070528"/>
    <lineage>
        <taxon>unclassified sequences</taxon>
        <taxon>metagenomes</taxon>
        <taxon>organismal metagenomes</taxon>
    </lineage>
</organism>
<protein>
    <submittedName>
        <fullName evidence="1">Uncharacterized protein</fullName>
    </submittedName>
</protein>
<evidence type="ECO:0000313" key="1">
    <source>
        <dbReference type="EMBL" id="QHT20268.1"/>
    </source>
</evidence>
<reference evidence="1" key="1">
    <citation type="journal article" date="2020" name="Nature">
        <title>Giant virus diversity and host interactions through global metagenomics.</title>
        <authorList>
            <person name="Schulz F."/>
            <person name="Roux S."/>
            <person name="Paez-Espino D."/>
            <person name="Jungbluth S."/>
            <person name="Walsh D.A."/>
            <person name="Denef V.J."/>
            <person name="McMahon K.D."/>
            <person name="Konstantinidis K.T."/>
            <person name="Eloe-Fadrosh E.A."/>
            <person name="Kyrpides N.C."/>
            <person name="Woyke T."/>
        </authorList>
    </citation>
    <scope>NUCLEOTIDE SEQUENCE</scope>
    <source>
        <strain evidence="1">GVMAG-M-3300023174-60</strain>
    </source>
</reference>
<proteinExistence type="predicted"/>
<name>A0A6C0DUW0_9ZZZZ</name>
<sequence length="74" mass="8374">MPNPKPLGKELCRCIKKVRKTVKVRPGQNRSLKGKEKAAIGICVKSVLQSRGKTLKRFKCTPKPYIRTQPLKSK</sequence>
<dbReference type="AlphaFoldDB" id="A0A6C0DUW0"/>
<accession>A0A6C0DUW0</accession>
<dbReference type="EMBL" id="MN739677">
    <property type="protein sequence ID" value="QHT20268.1"/>
    <property type="molecule type" value="Genomic_DNA"/>
</dbReference>